<protein>
    <recommendedName>
        <fullName evidence="6">Integrase catalytic domain-containing protein</fullName>
    </recommendedName>
</protein>
<dbReference type="EMBL" id="OZ034821">
    <property type="protein sequence ID" value="CAL1404969.1"/>
    <property type="molecule type" value="Genomic_DNA"/>
</dbReference>
<dbReference type="InterPro" id="IPR036397">
    <property type="entry name" value="RNaseH_sf"/>
</dbReference>
<dbReference type="Pfam" id="PF00665">
    <property type="entry name" value="rve"/>
    <property type="match status" value="1"/>
</dbReference>
<dbReference type="Pfam" id="PF22936">
    <property type="entry name" value="Pol_BBD"/>
    <property type="match status" value="1"/>
</dbReference>
<dbReference type="GO" id="GO:0003676">
    <property type="term" value="F:nucleic acid binding"/>
    <property type="evidence" value="ECO:0007669"/>
    <property type="project" value="InterPro"/>
</dbReference>
<keyword evidence="2" id="KW-0479">Metal-binding</keyword>
<dbReference type="InterPro" id="IPR043502">
    <property type="entry name" value="DNA/RNA_pol_sf"/>
</dbReference>
<dbReference type="CDD" id="cd09272">
    <property type="entry name" value="RNase_HI_RT_Ty1"/>
    <property type="match status" value="1"/>
</dbReference>
<dbReference type="InterPro" id="IPR012337">
    <property type="entry name" value="RNaseH-like_sf"/>
</dbReference>
<evidence type="ECO:0000256" key="2">
    <source>
        <dbReference type="ARBA" id="ARBA00022723"/>
    </source>
</evidence>
<dbReference type="InterPro" id="IPR013103">
    <property type="entry name" value="RVT_2"/>
</dbReference>
<dbReference type="InterPro" id="IPR054722">
    <property type="entry name" value="PolX-like_BBD"/>
</dbReference>
<feature type="region of interest" description="Disordered" evidence="5">
    <location>
        <begin position="817"/>
        <end position="859"/>
    </location>
</feature>
<feature type="region of interest" description="Disordered" evidence="5">
    <location>
        <begin position="300"/>
        <end position="332"/>
    </location>
</feature>
<keyword evidence="4" id="KW-0378">Hydrolase</keyword>
<evidence type="ECO:0000256" key="3">
    <source>
        <dbReference type="ARBA" id="ARBA00022750"/>
    </source>
</evidence>
<dbReference type="InterPro" id="IPR029472">
    <property type="entry name" value="Copia-like_N"/>
</dbReference>
<dbReference type="GO" id="GO:0004190">
    <property type="term" value="F:aspartic-type endopeptidase activity"/>
    <property type="evidence" value="ECO:0007669"/>
    <property type="project" value="UniProtKB-KW"/>
</dbReference>
<dbReference type="GO" id="GO:0006508">
    <property type="term" value="P:proteolysis"/>
    <property type="evidence" value="ECO:0007669"/>
    <property type="project" value="UniProtKB-KW"/>
</dbReference>
<dbReference type="PANTHER" id="PTHR42648:SF29">
    <property type="entry name" value="RNA-DIRECTED DNA POLYMERASE"/>
    <property type="match status" value="1"/>
</dbReference>
<keyword evidence="3" id="KW-0064">Aspartyl protease</keyword>
<evidence type="ECO:0000313" key="8">
    <source>
        <dbReference type="Proteomes" id="UP001497516"/>
    </source>
</evidence>
<dbReference type="InterPro" id="IPR025724">
    <property type="entry name" value="GAG-pre-integrase_dom"/>
</dbReference>
<feature type="region of interest" description="Disordered" evidence="5">
    <location>
        <begin position="258"/>
        <end position="278"/>
    </location>
</feature>
<evidence type="ECO:0000256" key="5">
    <source>
        <dbReference type="SAM" id="MobiDB-lite"/>
    </source>
</evidence>
<proteinExistence type="predicted"/>
<dbReference type="Proteomes" id="UP001497516">
    <property type="component" value="Chromosome 8"/>
</dbReference>
<gene>
    <name evidence="7" type="ORF">LTRI10_LOCUS44782</name>
</gene>
<feature type="domain" description="Integrase catalytic" evidence="6">
    <location>
        <begin position="545"/>
        <end position="720"/>
    </location>
</feature>
<dbReference type="InterPro" id="IPR057670">
    <property type="entry name" value="SH3_retrovirus"/>
</dbReference>
<dbReference type="SUPFAM" id="SSF53098">
    <property type="entry name" value="Ribonuclease H-like"/>
    <property type="match status" value="1"/>
</dbReference>
<keyword evidence="1" id="KW-0645">Protease</keyword>
<dbReference type="InterPro" id="IPR001584">
    <property type="entry name" value="Integrase_cat-core"/>
</dbReference>
<keyword evidence="8" id="KW-1185">Reference proteome</keyword>
<evidence type="ECO:0000256" key="4">
    <source>
        <dbReference type="ARBA" id="ARBA00022801"/>
    </source>
</evidence>
<accession>A0AAV2G2U7</accession>
<reference evidence="7 8" key="1">
    <citation type="submission" date="2024-04" db="EMBL/GenBank/DDBJ databases">
        <authorList>
            <person name="Fracassetti M."/>
        </authorList>
    </citation>
    <scope>NUCLEOTIDE SEQUENCE [LARGE SCALE GENOMIC DNA]</scope>
</reference>
<dbReference type="GO" id="GO:0046872">
    <property type="term" value="F:metal ion binding"/>
    <property type="evidence" value="ECO:0007669"/>
    <property type="project" value="UniProtKB-KW"/>
</dbReference>
<evidence type="ECO:0000256" key="1">
    <source>
        <dbReference type="ARBA" id="ARBA00022670"/>
    </source>
</evidence>
<feature type="compositionally biased region" description="Basic and acidic residues" evidence="5">
    <location>
        <begin position="301"/>
        <end position="314"/>
    </location>
</feature>
<name>A0AAV2G2U7_9ROSI</name>
<dbReference type="Pfam" id="PF25597">
    <property type="entry name" value="SH3_retrovirus"/>
    <property type="match status" value="1"/>
</dbReference>
<dbReference type="Pfam" id="PF07727">
    <property type="entry name" value="RVT_2"/>
    <property type="match status" value="1"/>
</dbReference>
<dbReference type="Pfam" id="PF13976">
    <property type="entry name" value="gag_pre-integrs"/>
    <property type="match status" value="1"/>
</dbReference>
<dbReference type="InterPro" id="IPR039537">
    <property type="entry name" value="Retrotran_Ty1/copia-like"/>
</dbReference>
<dbReference type="GO" id="GO:0015074">
    <property type="term" value="P:DNA integration"/>
    <property type="evidence" value="ECO:0007669"/>
    <property type="project" value="InterPro"/>
</dbReference>
<sequence>MSGGGTGDVVIGGTNEAGATIVIPATLRIQASDNPGQLFVGELLNDSNYGEWVTDMTEALIAKNKLGIVDGTVAKPEAAGELQTAWLQCDALVKGWLKTAMDKEVRSSIRYAKTAREMWLDLEARFGKGSAPRAYELRQLVSSLRQEKLSVSTFFTKLRAIWEEMQTITPVPRCTCGQCTCDVSKQVMNNLENERLFDFLMGLGDVFGTVKTQILAMKPTPTLAEAYRLVATEEQHKQIAANRRPTVDAAAFQVKQERDVLESGKRDERGRSSDRKERVRCSHCQKTGHVKENCFDLIGWPEKKPRQGDRERSTRPNNSRAAQSSAGAGVRIPGLNSDQVQQLLQFLNANGGQPASSEPQVNMAGNILSASEWIIDSGCNEYITNDESLLENSSEVPGYLPVSIPNGDSVTVKRVGDVSLSNGMKLSRVLSLPLFKCNLLSVSRLTRDFDVALTFLRDFCVIQDLHSKKTIGTGQLRDGLYYLRLLGAEKSSVLAAGSSDGGMGELWHSRLGHPSPKKTPLSFRSIENKSKNETCDFCVRAKKTRLPFPKSSIKTSRCFELIHVDIWGGFKVSTQNVARYFLTVVDDFSRATWIYLMNYKSEVESYLKMFINMAATQFGQQVARIRADNGMEFETTSLRSFYDDHGIILQTSCIDTPQQNGVVERKHRHLLETARALRFRANLPLQFWGECVLTATYLINRLPTKVLQNRTPYEVLLGRQPPYDHLRVFGCLAYGKDTHKGLSKFGERGRRSVFVGYPASQKGYRLFDLMTRTFYTSRDVHFVEGSFPYHTPASSFPSPMLSASAPVVDDELVANNEDHGPSIEATVQQPPAASPADLNKSASPSLGECPSPVAPVEQPVHEVRRSLRSRQVPRRLDSYDVELPPSNVPYPMSNFVSYTGFSPRHRSFLAAVSSQSEPSSYREAVRYEAWRVAMQREIDALVGNGTWTLVSLPPGKRVVASKWVYKIKYTPDGNIERYKARLVAKGFTQTEGIDYQDTFAPVAKLVSVRCLLAVAAVRGWAVHQLDVDNAFLHGDLQEEVYMQIPPGFAAPGDTRVCRLHKSIYGLKQASRNWYAKFTTTLTGLGFQRSNADYSLFVRRSHGTYVVALIYVDDVILAGDDSVFIQQVKDTLHRQFGIKNLGPLKYFLGIEVARSRAGIALSQRKYTLDLLRDSGFSGSRPSVFPIEQHHSLTRSDESSVRVSAEEAAAYRRLVGRLQYLTVTRPDIVYAVNILSRYVHAPTVAHVAGAERVLCYLKRAPGQGILFPSSSSLQFTAYCDADWGGCQSTRRSTSGFFVTLGGAPVSWRTKKQSVVARSSAEAEYRAMVSTVSEVIWLRALLGVRLTSPTVLYCDNQATLHIAANPVFHERTKHVEMDCYFVRDHVASHEIMPRKISSQAQLADLFTNGLAGDRFHELLSKLGICNLHASVCGGV</sequence>
<dbReference type="Pfam" id="PF14244">
    <property type="entry name" value="Retrotran_gag_3"/>
    <property type="match status" value="1"/>
</dbReference>
<dbReference type="SUPFAM" id="SSF56672">
    <property type="entry name" value="DNA/RNA polymerases"/>
    <property type="match status" value="1"/>
</dbReference>
<evidence type="ECO:0000313" key="7">
    <source>
        <dbReference type="EMBL" id="CAL1404969.1"/>
    </source>
</evidence>
<organism evidence="7 8">
    <name type="scientific">Linum trigynum</name>
    <dbReference type="NCBI Taxonomy" id="586398"/>
    <lineage>
        <taxon>Eukaryota</taxon>
        <taxon>Viridiplantae</taxon>
        <taxon>Streptophyta</taxon>
        <taxon>Embryophyta</taxon>
        <taxon>Tracheophyta</taxon>
        <taxon>Spermatophyta</taxon>
        <taxon>Magnoliopsida</taxon>
        <taxon>eudicotyledons</taxon>
        <taxon>Gunneridae</taxon>
        <taxon>Pentapetalae</taxon>
        <taxon>rosids</taxon>
        <taxon>fabids</taxon>
        <taxon>Malpighiales</taxon>
        <taxon>Linaceae</taxon>
        <taxon>Linum</taxon>
    </lineage>
</organism>
<evidence type="ECO:0000259" key="6">
    <source>
        <dbReference type="PROSITE" id="PS50994"/>
    </source>
</evidence>
<feature type="compositionally biased region" description="Polar residues" evidence="5">
    <location>
        <begin position="315"/>
        <end position="326"/>
    </location>
</feature>
<dbReference type="PANTHER" id="PTHR42648">
    <property type="entry name" value="TRANSPOSASE, PUTATIVE-RELATED"/>
    <property type="match status" value="1"/>
</dbReference>
<dbReference type="Gene3D" id="3.30.420.10">
    <property type="entry name" value="Ribonuclease H-like superfamily/Ribonuclease H"/>
    <property type="match status" value="1"/>
</dbReference>
<dbReference type="PROSITE" id="PS50994">
    <property type="entry name" value="INTEGRASE"/>
    <property type="match status" value="1"/>
</dbReference>